<feature type="region of interest" description="Disordered" evidence="1">
    <location>
        <begin position="324"/>
        <end position="373"/>
    </location>
</feature>
<feature type="compositionally biased region" description="Basic and acidic residues" evidence="1">
    <location>
        <begin position="324"/>
        <end position="335"/>
    </location>
</feature>
<reference evidence="2 3" key="1">
    <citation type="submission" date="2018-04" db="EMBL/GenBank/DDBJ databases">
        <title>Complete genome sequences of Streptomyces griseoviridis K61 and characterization of antagonistic properties of biological control agents.</title>
        <authorList>
            <person name="Mariita R.M."/>
            <person name="Sello J.K."/>
        </authorList>
    </citation>
    <scope>NUCLEOTIDE SEQUENCE [LARGE SCALE GENOMIC DNA]</scope>
    <source>
        <strain evidence="2 3">K61</strain>
    </source>
</reference>
<evidence type="ECO:0000313" key="2">
    <source>
        <dbReference type="EMBL" id="QCN84738.1"/>
    </source>
</evidence>
<organism evidence="2 3">
    <name type="scientific">Streptomyces griseoviridis</name>
    <dbReference type="NCBI Taxonomy" id="45398"/>
    <lineage>
        <taxon>Bacteria</taxon>
        <taxon>Bacillati</taxon>
        <taxon>Actinomycetota</taxon>
        <taxon>Actinomycetes</taxon>
        <taxon>Kitasatosporales</taxon>
        <taxon>Streptomycetaceae</taxon>
        <taxon>Streptomyces</taxon>
    </lineage>
</organism>
<feature type="compositionally biased region" description="Pro residues" evidence="1">
    <location>
        <begin position="363"/>
        <end position="373"/>
    </location>
</feature>
<proteinExistence type="predicted"/>
<accession>A0ABX5TQC4</accession>
<name>A0ABX5TQC4_STRGD</name>
<dbReference type="EMBL" id="CP029078">
    <property type="protein sequence ID" value="QCN84738.1"/>
    <property type="molecule type" value="Genomic_DNA"/>
</dbReference>
<evidence type="ECO:0000313" key="3">
    <source>
        <dbReference type="Proteomes" id="UP000501753"/>
    </source>
</evidence>
<dbReference type="Proteomes" id="UP000501753">
    <property type="component" value="Chromosome"/>
</dbReference>
<evidence type="ECO:0000256" key="1">
    <source>
        <dbReference type="SAM" id="MobiDB-lite"/>
    </source>
</evidence>
<protein>
    <submittedName>
        <fullName evidence="2">Uncharacterized protein</fullName>
    </submittedName>
</protein>
<sequence length="373" mass="40673">MTLFVTVLLGMILVILGLCADWPRWAWPALAALLPAVAAVTHRILAPAREAFPRELLPDPDLPLPEPIRQEQRVAHVALPSSVADYDFSFSATVRWLVLNAPEDAPYVNPAGLAVEAVLQRARLVAVQQPPHRSAFTQHQLDGALATMRPEATGRVMAMAQDVSLTLPESDRERLAKLSGVRKDEDVWEHERNYERSKRSYLTEDVLKDAGSAVVWWLSRNEGEVEGAVDRIGVLARLSAAARNEEVPPPFDRLTSTPGIPYPDEEEYLWHRPFSAGRVPSPPAEDTVTDPYPTFDSVLAWFGFSDDDADVQLFSERVAKLAEVHGRSEAADAIKSRFGGPGPEEDDGPDSGGEAGPGDGPGAGPPPPDAHDR</sequence>
<gene>
    <name evidence="2" type="ORF">DDJ31_06840</name>
</gene>
<feature type="compositionally biased region" description="Gly residues" evidence="1">
    <location>
        <begin position="350"/>
        <end position="362"/>
    </location>
</feature>
<keyword evidence="3" id="KW-1185">Reference proteome</keyword>